<keyword evidence="1" id="KW-0418">Kinase</keyword>
<evidence type="ECO:0000313" key="2">
    <source>
        <dbReference type="Proteomes" id="UP000655208"/>
    </source>
</evidence>
<evidence type="ECO:0000313" key="1">
    <source>
        <dbReference type="EMBL" id="GGL91646.1"/>
    </source>
</evidence>
<dbReference type="AlphaFoldDB" id="A0A917WD48"/>
<reference evidence="1" key="1">
    <citation type="journal article" date="2014" name="Int. J. Syst. Evol. Microbiol.">
        <title>Complete genome sequence of Corynebacterium casei LMG S-19264T (=DSM 44701T), isolated from a smear-ripened cheese.</title>
        <authorList>
            <consortium name="US DOE Joint Genome Institute (JGI-PGF)"/>
            <person name="Walter F."/>
            <person name="Albersmeier A."/>
            <person name="Kalinowski J."/>
            <person name="Ruckert C."/>
        </authorList>
    </citation>
    <scope>NUCLEOTIDE SEQUENCE</scope>
    <source>
        <strain evidence="1">CGMCC 4.7308</strain>
    </source>
</reference>
<organism evidence="1 2">
    <name type="scientific">Nakamurella endophytica</name>
    <dbReference type="NCBI Taxonomy" id="1748367"/>
    <lineage>
        <taxon>Bacteria</taxon>
        <taxon>Bacillati</taxon>
        <taxon>Actinomycetota</taxon>
        <taxon>Actinomycetes</taxon>
        <taxon>Nakamurellales</taxon>
        <taxon>Nakamurellaceae</taxon>
        <taxon>Nakamurella</taxon>
    </lineage>
</organism>
<dbReference type="EMBL" id="BMNA01000002">
    <property type="protein sequence ID" value="GGL91646.1"/>
    <property type="molecule type" value="Genomic_DNA"/>
</dbReference>
<dbReference type="PANTHER" id="PTHR37816:SF1">
    <property type="entry name" value="TOXIN"/>
    <property type="match status" value="1"/>
</dbReference>
<dbReference type="PANTHER" id="PTHR37816">
    <property type="entry name" value="YALI0E33011P"/>
    <property type="match status" value="1"/>
</dbReference>
<name>A0A917WD48_9ACTN</name>
<dbReference type="InterPro" id="IPR027417">
    <property type="entry name" value="P-loop_NTPase"/>
</dbReference>
<keyword evidence="2" id="KW-1185">Reference proteome</keyword>
<comment type="caution">
    <text evidence="1">The sequence shown here is derived from an EMBL/GenBank/DDBJ whole genome shotgun (WGS) entry which is preliminary data.</text>
</comment>
<dbReference type="GO" id="GO:0016301">
    <property type="term" value="F:kinase activity"/>
    <property type="evidence" value="ECO:0007669"/>
    <property type="project" value="UniProtKB-KW"/>
</dbReference>
<dbReference type="Proteomes" id="UP000655208">
    <property type="component" value="Unassembled WGS sequence"/>
</dbReference>
<dbReference type="SUPFAM" id="SSF52540">
    <property type="entry name" value="P-loop containing nucleoside triphosphate hydrolases"/>
    <property type="match status" value="1"/>
</dbReference>
<reference evidence="1" key="2">
    <citation type="submission" date="2020-09" db="EMBL/GenBank/DDBJ databases">
        <authorList>
            <person name="Sun Q."/>
            <person name="Zhou Y."/>
        </authorList>
    </citation>
    <scope>NUCLEOTIDE SEQUENCE</scope>
    <source>
        <strain evidence="1">CGMCC 4.7308</strain>
    </source>
</reference>
<gene>
    <name evidence="1" type="ORF">GCM10011594_09280</name>
</gene>
<dbReference type="Gene3D" id="3.40.50.300">
    <property type="entry name" value="P-loop containing nucleotide triphosphate hydrolases"/>
    <property type="match status" value="1"/>
</dbReference>
<dbReference type="InterPro" id="IPR052922">
    <property type="entry name" value="Cytidylate_Kinase-2"/>
</dbReference>
<proteinExistence type="predicted"/>
<keyword evidence="1" id="KW-0808">Transferase</keyword>
<accession>A0A917WD48</accession>
<protein>
    <submittedName>
        <fullName evidence="1">Adenylate kinase</fullName>
    </submittedName>
</protein>
<sequence length="192" mass="21619">MLVAQDPLAYRPCRLLVAGTSGAGKTTLAQRIAAVLQIGHVEIDALHHGIQWTPRPTFAAEVAALAAEPTWVTEWQYSRVRPLLATAADTMVWLDLGRGRVMWQVTTRTLRRRLLRQQLWNGNVEPPLHTFFTDKDHIVRWAWRTHAATGQRVRVALQQRPGLPVVRLRSHAEADAWLAGPLTDAARRPLVE</sequence>